<keyword evidence="4" id="KW-0238">DNA-binding</keyword>
<dbReference type="PANTHER" id="PTHR16089">
    <property type="entry name" value="REST COREPRESSOR COREST PROTEIN-RELATED"/>
    <property type="match status" value="1"/>
</dbReference>
<evidence type="ECO:0000256" key="2">
    <source>
        <dbReference type="ARBA" id="ARBA00022771"/>
    </source>
</evidence>
<dbReference type="PANTHER" id="PTHR16089:SF23">
    <property type="entry name" value="ZINC FINGER PROTEIN 541"/>
    <property type="match status" value="1"/>
</dbReference>
<keyword evidence="2" id="KW-0863">Zinc-finger</keyword>
<evidence type="ECO:0000313" key="7">
    <source>
        <dbReference type="EMBL" id="RXN37629.1"/>
    </source>
</evidence>
<proteinExistence type="predicted"/>
<dbReference type="InterPro" id="IPR051066">
    <property type="entry name" value="Trans_reg/Corepressor"/>
</dbReference>
<name>A0A498P1C2_LABRO</name>
<dbReference type="InterPro" id="IPR017884">
    <property type="entry name" value="SANT_dom"/>
</dbReference>
<keyword evidence="1" id="KW-0479">Metal-binding</keyword>
<protein>
    <submittedName>
        <fullName evidence="7">Zinc finger protein 541-like isoform X1</fullName>
    </submittedName>
</protein>
<keyword evidence="5" id="KW-0539">Nucleus</keyword>
<dbReference type="EMBL" id="QBIY01005593">
    <property type="protein sequence ID" value="RXN37629.1"/>
    <property type="molecule type" value="Genomic_DNA"/>
</dbReference>
<dbReference type="GO" id="GO:0000118">
    <property type="term" value="C:histone deacetylase complex"/>
    <property type="evidence" value="ECO:0007669"/>
    <property type="project" value="TreeGrafter"/>
</dbReference>
<sequence length="95" mass="11094">MKVFKKALIDHDKDFQQIHNVLQTKSVAQCVEYYYNMKKLKKFKQCVRATNKKDECGENSAFKCSQKLQPEQINGNTGQKKTAVQSDLHAFKYME</sequence>
<dbReference type="GO" id="GO:0005667">
    <property type="term" value="C:transcription regulator complex"/>
    <property type="evidence" value="ECO:0007669"/>
    <property type="project" value="TreeGrafter"/>
</dbReference>
<organism evidence="7 8">
    <name type="scientific">Labeo rohita</name>
    <name type="common">Indian major carp</name>
    <name type="synonym">Cyprinus rohita</name>
    <dbReference type="NCBI Taxonomy" id="84645"/>
    <lineage>
        <taxon>Eukaryota</taxon>
        <taxon>Metazoa</taxon>
        <taxon>Chordata</taxon>
        <taxon>Craniata</taxon>
        <taxon>Vertebrata</taxon>
        <taxon>Euteleostomi</taxon>
        <taxon>Actinopterygii</taxon>
        <taxon>Neopterygii</taxon>
        <taxon>Teleostei</taxon>
        <taxon>Ostariophysi</taxon>
        <taxon>Cypriniformes</taxon>
        <taxon>Cyprinidae</taxon>
        <taxon>Labeoninae</taxon>
        <taxon>Labeonini</taxon>
        <taxon>Labeo</taxon>
    </lineage>
</organism>
<comment type="caution">
    <text evidence="7">The sequence shown here is derived from an EMBL/GenBank/DDBJ whole genome shotgun (WGS) entry which is preliminary data.</text>
</comment>
<dbReference type="GO" id="GO:0003714">
    <property type="term" value="F:transcription corepressor activity"/>
    <property type="evidence" value="ECO:0007669"/>
    <property type="project" value="TreeGrafter"/>
</dbReference>
<evidence type="ECO:0000259" key="6">
    <source>
        <dbReference type="PROSITE" id="PS51293"/>
    </source>
</evidence>
<accession>A0A498P1C2</accession>
<evidence type="ECO:0000256" key="1">
    <source>
        <dbReference type="ARBA" id="ARBA00022723"/>
    </source>
</evidence>
<dbReference type="AlphaFoldDB" id="A0A498P1C2"/>
<dbReference type="PROSITE" id="PS51293">
    <property type="entry name" value="SANT"/>
    <property type="match status" value="1"/>
</dbReference>
<evidence type="ECO:0000313" key="8">
    <source>
        <dbReference type="Proteomes" id="UP000290572"/>
    </source>
</evidence>
<evidence type="ECO:0000256" key="3">
    <source>
        <dbReference type="ARBA" id="ARBA00022833"/>
    </source>
</evidence>
<dbReference type="STRING" id="84645.A0A498P1C2"/>
<evidence type="ECO:0000256" key="5">
    <source>
        <dbReference type="ARBA" id="ARBA00023242"/>
    </source>
</evidence>
<gene>
    <name evidence="7" type="ORF">ROHU_001873</name>
</gene>
<dbReference type="Proteomes" id="UP000290572">
    <property type="component" value="Unassembled WGS sequence"/>
</dbReference>
<dbReference type="Gene3D" id="1.10.10.60">
    <property type="entry name" value="Homeodomain-like"/>
    <property type="match status" value="1"/>
</dbReference>
<dbReference type="GO" id="GO:0003677">
    <property type="term" value="F:DNA binding"/>
    <property type="evidence" value="ECO:0007669"/>
    <property type="project" value="UniProtKB-KW"/>
</dbReference>
<dbReference type="FunFam" id="1.10.10.60:FF:000012">
    <property type="entry name" value="Metastasis-associated 1 family, member 3"/>
    <property type="match status" value="1"/>
</dbReference>
<feature type="domain" description="SANT" evidence="6">
    <location>
        <begin position="1"/>
        <end position="42"/>
    </location>
</feature>
<dbReference type="InterPro" id="IPR009057">
    <property type="entry name" value="Homeodomain-like_sf"/>
</dbReference>
<dbReference type="SUPFAM" id="SSF46689">
    <property type="entry name" value="Homeodomain-like"/>
    <property type="match status" value="1"/>
</dbReference>
<dbReference type="GO" id="GO:0008270">
    <property type="term" value="F:zinc ion binding"/>
    <property type="evidence" value="ECO:0007669"/>
    <property type="project" value="UniProtKB-KW"/>
</dbReference>
<dbReference type="GO" id="GO:0006357">
    <property type="term" value="P:regulation of transcription by RNA polymerase II"/>
    <property type="evidence" value="ECO:0007669"/>
    <property type="project" value="TreeGrafter"/>
</dbReference>
<keyword evidence="3" id="KW-0862">Zinc</keyword>
<keyword evidence="8" id="KW-1185">Reference proteome</keyword>
<evidence type="ECO:0000256" key="4">
    <source>
        <dbReference type="ARBA" id="ARBA00023125"/>
    </source>
</evidence>
<reference evidence="7 8" key="1">
    <citation type="submission" date="2018-03" db="EMBL/GenBank/DDBJ databases">
        <title>Draft genome sequence of Rohu Carp (Labeo rohita).</title>
        <authorList>
            <person name="Das P."/>
            <person name="Kushwaha B."/>
            <person name="Joshi C.G."/>
            <person name="Kumar D."/>
            <person name="Nagpure N.S."/>
            <person name="Sahoo L."/>
            <person name="Das S.P."/>
            <person name="Bit A."/>
            <person name="Patnaik S."/>
            <person name="Meher P.K."/>
            <person name="Jayasankar P."/>
            <person name="Koringa P.G."/>
            <person name="Patel N.V."/>
            <person name="Hinsu A.T."/>
            <person name="Kumar R."/>
            <person name="Pandey M."/>
            <person name="Agarwal S."/>
            <person name="Srivastava S."/>
            <person name="Singh M."/>
            <person name="Iquebal M.A."/>
            <person name="Jaiswal S."/>
            <person name="Angadi U.B."/>
            <person name="Kumar N."/>
            <person name="Raza M."/>
            <person name="Shah T.M."/>
            <person name="Rai A."/>
            <person name="Jena J.K."/>
        </authorList>
    </citation>
    <scope>NUCLEOTIDE SEQUENCE [LARGE SCALE GENOMIC DNA]</scope>
    <source>
        <strain evidence="7">DASCIFA01</strain>
        <tissue evidence="7">Testis</tissue>
    </source>
</reference>